<dbReference type="PROSITE" id="PS51898">
    <property type="entry name" value="TYR_RECOMBINASE"/>
    <property type="match status" value="1"/>
</dbReference>
<dbReference type="PROSITE" id="PS51900">
    <property type="entry name" value="CB"/>
    <property type="match status" value="1"/>
</dbReference>
<gene>
    <name evidence="12" type="ORF">ACGSLL_06625</name>
</gene>
<keyword evidence="8" id="KW-0131">Cell cycle</keyword>
<evidence type="ECO:0000256" key="9">
    <source>
        <dbReference type="PROSITE-ProRule" id="PRU01248"/>
    </source>
</evidence>
<feature type="domain" description="Core-binding (CB)" evidence="11">
    <location>
        <begin position="48"/>
        <end position="142"/>
    </location>
</feature>
<evidence type="ECO:0000259" key="10">
    <source>
        <dbReference type="PROSITE" id="PS51898"/>
    </source>
</evidence>
<sequence length="418" mass="47351">MEAVKVIAIKGKPLDFRESPTRRDDPSEESPFQEAVNVTGTAVFDDDERLMPLISSYLSHALREADISQQTAITYGRNLGYTCEYLMNRREFRDCERDSAFLEIRTHVIEEYFAHLREAEGLSKKTVRNRDSSLMAFFNDSLCRGVDDVPAPRTAPNPYTAGYLSPRPNKNLVVACSLNNLRELILATQSERERCLLQFMYDAGVRRSEVPRVTLKAIDDALQFQDTLFISPGVSEPVNADYCPLHIDGSKGPADSFKPRQTLVSRATLLRIKKYHASPLYKMTKRQFKGAENTPAFLNAEGGEYTPRSISKLLERTSERALNLLKIDRMISPHKLRHGNAYALLRTPDIGSDYLDRLVTVQKTLGHSRLSTSETYTQIPYDLYQKLVRPGTETKTKAGEMAELSQQTRLRIDAGDMK</sequence>
<evidence type="ECO:0000256" key="3">
    <source>
        <dbReference type="ARBA" id="ARBA00022618"/>
    </source>
</evidence>
<dbReference type="InterPro" id="IPR050090">
    <property type="entry name" value="Tyrosine_recombinase_XerCD"/>
</dbReference>
<comment type="caution">
    <text evidence="12">The sequence shown here is derived from an EMBL/GenBank/DDBJ whole genome shotgun (WGS) entry which is preliminary data.</text>
</comment>
<feature type="domain" description="Tyr recombinase" evidence="10">
    <location>
        <begin position="167"/>
        <end position="389"/>
    </location>
</feature>
<evidence type="ECO:0000256" key="8">
    <source>
        <dbReference type="ARBA" id="ARBA00023306"/>
    </source>
</evidence>
<keyword evidence="2" id="KW-0963">Cytoplasm</keyword>
<dbReference type="InterPro" id="IPR010998">
    <property type="entry name" value="Integrase_recombinase_N"/>
</dbReference>
<keyword evidence="6 9" id="KW-0238">DNA-binding</keyword>
<dbReference type="SUPFAM" id="SSF56349">
    <property type="entry name" value="DNA breaking-rejoining enzymes"/>
    <property type="match status" value="1"/>
</dbReference>
<evidence type="ECO:0000256" key="6">
    <source>
        <dbReference type="ARBA" id="ARBA00023125"/>
    </source>
</evidence>
<evidence type="ECO:0000256" key="4">
    <source>
        <dbReference type="ARBA" id="ARBA00022829"/>
    </source>
</evidence>
<dbReference type="InterPro" id="IPR013762">
    <property type="entry name" value="Integrase-like_cat_sf"/>
</dbReference>
<keyword evidence="5" id="KW-0229">DNA integration</keyword>
<proteinExistence type="predicted"/>
<dbReference type="Proteomes" id="UP001605918">
    <property type="component" value="Unassembled WGS sequence"/>
</dbReference>
<dbReference type="Gene3D" id="1.10.443.10">
    <property type="entry name" value="Intergrase catalytic core"/>
    <property type="match status" value="1"/>
</dbReference>
<reference evidence="12 13" key="1">
    <citation type="submission" date="2024-10" db="EMBL/GenBank/DDBJ databases">
        <title>Whole genome of Pseudomonas sp Strain RB5.</title>
        <authorList>
            <person name="Selami N."/>
        </authorList>
    </citation>
    <scope>NUCLEOTIDE SEQUENCE [LARGE SCALE GENOMIC DNA]</scope>
    <source>
        <strain evidence="12 13">RB5</strain>
    </source>
</reference>
<evidence type="ECO:0000313" key="13">
    <source>
        <dbReference type="Proteomes" id="UP001605918"/>
    </source>
</evidence>
<keyword evidence="4" id="KW-0159">Chromosome partition</keyword>
<comment type="subcellular location">
    <subcellularLocation>
        <location evidence="1">Cytoplasm</location>
    </subcellularLocation>
</comment>
<dbReference type="EMBL" id="JBIEIL010000003">
    <property type="protein sequence ID" value="MFG6204029.1"/>
    <property type="molecule type" value="Genomic_DNA"/>
</dbReference>
<evidence type="ECO:0000256" key="1">
    <source>
        <dbReference type="ARBA" id="ARBA00004496"/>
    </source>
</evidence>
<evidence type="ECO:0000256" key="2">
    <source>
        <dbReference type="ARBA" id="ARBA00022490"/>
    </source>
</evidence>
<evidence type="ECO:0000313" key="12">
    <source>
        <dbReference type="EMBL" id="MFG6204029.1"/>
    </source>
</evidence>
<accession>A0ABW7D850</accession>
<keyword evidence="7" id="KW-0233">DNA recombination</keyword>
<dbReference type="PANTHER" id="PTHR30349">
    <property type="entry name" value="PHAGE INTEGRASE-RELATED"/>
    <property type="match status" value="1"/>
</dbReference>
<protein>
    <submittedName>
        <fullName evidence="12">Tyrosine-type recombinase/integrase</fullName>
    </submittedName>
</protein>
<keyword evidence="13" id="KW-1185">Reference proteome</keyword>
<keyword evidence="3" id="KW-0132">Cell division</keyword>
<dbReference type="Gene3D" id="1.10.150.130">
    <property type="match status" value="1"/>
</dbReference>
<organism evidence="12 13">
    <name type="scientific">Pseudomonas retamae</name>
    <dbReference type="NCBI Taxonomy" id="702110"/>
    <lineage>
        <taxon>Bacteria</taxon>
        <taxon>Pseudomonadati</taxon>
        <taxon>Pseudomonadota</taxon>
        <taxon>Gammaproteobacteria</taxon>
        <taxon>Pseudomonadales</taxon>
        <taxon>Pseudomonadaceae</taxon>
        <taxon>Pseudomonas</taxon>
    </lineage>
</organism>
<dbReference type="InterPro" id="IPR011010">
    <property type="entry name" value="DNA_brk_join_enz"/>
</dbReference>
<evidence type="ECO:0000259" key="11">
    <source>
        <dbReference type="PROSITE" id="PS51900"/>
    </source>
</evidence>
<evidence type="ECO:0000256" key="5">
    <source>
        <dbReference type="ARBA" id="ARBA00022908"/>
    </source>
</evidence>
<dbReference type="InterPro" id="IPR002104">
    <property type="entry name" value="Integrase_catalytic"/>
</dbReference>
<dbReference type="InterPro" id="IPR044068">
    <property type="entry name" value="CB"/>
</dbReference>
<evidence type="ECO:0000256" key="7">
    <source>
        <dbReference type="ARBA" id="ARBA00023172"/>
    </source>
</evidence>
<name>A0ABW7D850_9PSED</name>
<dbReference type="PANTHER" id="PTHR30349:SF77">
    <property type="entry name" value="TYROSINE RECOMBINASE XERC"/>
    <property type="match status" value="1"/>
</dbReference>